<proteinExistence type="predicted"/>
<accession>A0ABS6TG66</accession>
<reference evidence="1 2" key="1">
    <citation type="submission" date="2021-06" db="EMBL/GenBank/DDBJ databases">
        <title>Enterococcus alishanensis sp. nov., a novel lactic acid bacterium isolated from fresh coffee beans.</title>
        <authorList>
            <person name="Chen Y.-S."/>
        </authorList>
    </citation>
    <scope>NUCLEOTIDE SEQUENCE [LARGE SCALE GENOMIC DNA]</scope>
    <source>
        <strain evidence="1 2">ALS3</strain>
    </source>
</reference>
<sequence>MKNYVGLLTNVEIRDSLARFTLETESGTIKCVIGNFFVSMKFLMLHNNKYLISVKGSFDPSNDENHLIVKDFKIINEDEFVRELDIRMQ</sequence>
<organism evidence="1 2">
    <name type="scientific">Enterococcus alishanensis</name>
    <dbReference type="NCBI Taxonomy" id="1303817"/>
    <lineage>
        <taxon>Bacteria</taxon>
        <taxon>Bacillati</taxon>
        <taxon>Bacillota</taxon>
        <taxon>Bacilli</taxon>
        <taxon>Lactobacillales</taxon>
        <taxon>Enterococcaceae</taxon>
        <taxon>Enterococcus</taxon>
    </lineage>
</organism>
<comment type="caution">
    <text evidence="1">The sequence shown here is derived from an EMBL/GenBank/DDBJ whole genome shotgun (WGS) entry which is preliminary data.</text>
</comment>
<gene>
    <name evidence="1" type="ORF">KUA55_14825</name>
</gene>
<dbReference type="RefSeq" id="WP_218327168.1">
    <property type="nucleotide sequence ID" value="NZ_JAHUZB010000007.1"/>
</dbReference>
<protein>
    <submittedName>
        <fullName evidence="1">Uncharacterized protein</fullName>
    </submittedName>
</protein>
<keyword evidence="2" id="KW-1185">Reference proteome</keyword>
<evidence type="ECO:0000313" key="2">
    <source>
        <dbReference type="Proteomes" id="UP000774130"/>
    </source>
</evidence>
<dbReference type="EMBL" id="JAHUZB010000007">
    <property type="protein sequence ID" value="MBV7391952.1"/>
    <property type="molecule type" value="Genomic_DNA"/>
</dbReference>
<evidence type="ECO:0000313" key="1">
    <source>
        <dbReference type="EMBL" id="MBV7391952.1"/>
    </source>
</evidence>
<name>A0ABS6TG66_9ENTE</name>
<dbReference type="Proteomes" id="UP000774130">
    <property type="component" value="Unassembled WGS sequence"/>
</dbReference>